<geneLocation type="plasmid" evidence="1">
    <name>pRGRH0210</name>
</geneLocation>
<organism evidence="1">
    <name type="scientific">uncultured prokaryote</name>
    <dbReference type="NCBI Taxonomy" id="198431"/>
    <lineage>
        <taxon>unclassified sequences</taxon>
        <taxon>environmental samples</taxon>
    </lineage>
</organism>
<evidence type="ECO:0000313" key="1">
    <source>
        <dbReference type="EMBL" id="CRY94202.1"/>
    </source>
</evidence>
<reference evidence="1" key="1">
    <citation type="submission" date="2015-06" db="EMBL/GenBank/DDBJ databases">
        <authorList>
            <person name="Joergensen T."/>
        </authorList>
    </citation>
    <scope>NUCLEOTIDE SEQUENCE</scope>
    <source>
        <plasmid evidence="1">pRGRH0210</plasmid>
    </source>
</reference>
<accession>A0A0H5QDK4</accession>
<keyword evidence="1" id="KW-0614">Plasmid</keyword>
<reference evidence="1" key="2">
    <citation type="submission" date="2015-07" db="EMBL/GenBank/DDBJ databases">
        <title>Plasmids, circular viruses and viroids from rat gut.</title>
        <authorList>
            <person name="Jorgensen T.J."/>
            <person name="Hansen M.A."/>
            <person name="Xu Z."/>
            <person name="Tabak M.A."/>
            <person name="Sorensen S.J."/>
            <person name="Hansen L.H."/>
        </authorList>
    </citation>
    <scope>NUCLEOTIDE SEQUENCE</scope>
    <source>
        <plasmid evidence="1">pRGRH0210</plasmid>
    </source>
</reference>
<sequence>MMDFKELLASIEEDRAKRLALPVAERLRLYREEAVEDLVEYGYLSPDEAEQYRKPLSALPSDRKGLIVAYFLKGLYDPNVTDLEDTTSLQNFIRGFRLPERGFGKGDRTIADVLSPEEGKEFRTGYRKLTTASGLRRAEDFIDSKRRRLRDRLLRTMRARVASALSLEPVKEDGETLDSTPYLRDYAVEHGYRPRAKTISASDRQAIESAASYYLDLLELCYLNGQGEERRTEKYPRYLSEDSGKWDETFYYDDEVDEALTEYSDVYGVLEDIVENYYNDSTAKDMIDMVKNFDSRYYTYRDGKPTETDRIEEDLVLGRLLNSKFRYLIDEKLC</sequence>
<proteinExistence type="predicted"/>
<protein>
    <submittedName>
        <fullName evidence="1">Uncharacterized protein</fullName>
    </submittedName>
</protein>
<name>A0A0H5QDK4_9ZZZZ</name>
<dbReference type="EMBL" id="LN852889">
    <property type="protein sequence ID" value="CRY94202.1"/>
    <property type="molecule type" value="Genomic_DNA"/>
</dbReference>
<dbReference type="AlphaFoldDB" id="A0A0H5QDK4"/>